<comment type="caution">
    <text evidence="3">The sequence shown here is derived from an EMBL/GenBank/DDBJ whole genome shotgun (WGS) entry which is preliminary data.</text>
</comment>
<dbReference type="InterPro" id="IPR009799">
    <property type="entry name" value="EthD_dom"/>
</dbReference>
<dbReference type="SUPFAM" id="SSF54909">
    <property type="entry name" value="Dimeric alpha+beta barrel"/>
    <property type="match status" value="1"/>
</dbReference>
<comment type="similarity">
    <text evidence="1">Belongs to the tpcK family.</text>
</comment>
<protein>
    <submittedName>
        <fullName evidence="3">EthD domain-containing protein</fullName>
    </submittedName>
</protein>
<dbReference type="Gene3D" id="3.30.70.100">
    <property type="match status" value="1"/>
</dbReference>
<proteinExistence type="inferred from homology"/>
<accession>A0ABR4HVX4</accession>
<gene>
    <name evidence="3" type="ORF">BDW59DRAFT_164980</name>
</gene>
<organism evidence="3 4">
    <name type="scientific">Aspergillus cavernicola</name>
    <dbReference type="NCBI Taxonomy" id="176166"/>
    <lineage>
        <taxon>Eukaryota</taxon>
        <taxon>Fungi</taxon>
        <taxon>Dikarya</taxon>
        <taxon>Ascomycota</taxon>
        <taxon>Pezizomycotina</taxon>
        <taxon>Eurotiomycetes</taxon>
        <taxon>Eurotiomycetidae</taxon>
        <taxon>Eurotiales</taxon>
        <taxon>Aspergillaceae</taxon>
        <taxon>Aspergillus</taxon>
        <taxon>Aspergillus subgen. Nidulantes</taxon>
    </lineage>
</organism>
<feature type="domain" description="EthD" evidence="2">
    <location>
        <begin position="13"/>
        <end position="109"/>
    </location>
</feature>
<dbReference type="EMBL" id="JBFXLS010000075">
    <property type="protein sequence ID" value="KAL2819652.1"/>
    <property type="molecule type" value="Genomic_DNA"/>
</dbReference>
<evidence type="ECO:0000256" key="1">
    <source>
        <dbReference type="ARBA" id="ARBA00005986"/>
    </source>
</evidence>
<sequence>MSGFTIVVFVTRKPGLSPGEFLDHWENHHVPLLQRIGGSRFPQSHTRHYLQHDETSPEYPVVPLVGQSADFTYDGFAVVSFENEAAFREFLPVMLSSEVLEDEERFTDRARMKAVALGGIRVAGLA</sequence>
<evidence type="ECO:0000313" key="4">
    <source>
        <dbReference type="Proteomes" id="UP001610335"/>
    </source>
</evidence>
<name>A0ABR4HVX4_9EURO</name>
<evidence type="ECO:0000259" key="2">
    <source>
        <dbReference type="Pfam" id="PF07110"/>
    </source>
</evidence>
<reference evidence="3 4" key="1">
    <citation type="submission" date="2024-07" db="EMBL/GenBank/DDBJ databases">
        <title>Section-level genome sequencing and comparative genomics of Aspergillus sections Usti and Cavernicolus.</title>
        <authorList>
            <consortium name="Lawrence Berkeley National Laboratory"/>
            <person name="Nybo J.L."/>
            <person name="Vesth T.C."/>
            <person name="Theobald S."/>
            <person name="Frisvad J.C."/>
            <person name="Larsen T.O."/>
            <person name="Kjaerboelling I."/>
            <person name="Rothschild-Mancinelli K."/>
            <person name="Lyhne E.K."/>
            <person name="Kogle M.E."/>
            <person name="Barry K."/>
            <person name="Clum A."/>
            <person name="Na H."/>
            <person name="Ledsgaard L."/>
            <person name="Lin J."/>
            <person name="Lipzen A."/>
            <person name="Kuo A."/>
            <person name="Riley R."/>
            <person name="Mondo S."/>
            <person name="LaButti K."/>
            <person name="Haridas S."/>
            <person name="Pangalinan J."/>
            <person name="Salamov A.A."/>
            <person name="Simmons B.A."/>
            <person name="Magnuson J.K."/>
            <person name="Chen J."/>
            <person name="Drula E."/>
            <person name="Henrissat B."/>
            <person name="Wiebenga A."/>
            <person name="Lubbers R.J."/>
            <person name="Gomes A.C."/>
            <person name="Makela M.R."/>
            <person name="Stajich J."/>
            <person name="Grigoriev I.V."/>
            <person name="Mortensen U.H."/>
            <person name="De vries R.P."/>
            <person name="Baker S.E."/>
            <person name="Andersen M.R."/>
        </authorList>
    </citation>
    <scope>NUCLEOTIDE SEQUENCE [LARGE SCALE GENOMIC DNA]</scope>
    <source>
        <strain evidence="3 4">CBS 600.67</strain>
    </source>
</reference>
<keyword evidence="4" id="KW-1185">Reference proteome</keyword>
<dbReference type="InterPro" id="IPR011008">
    <property type="entry name" value="Dimeric_a/b-barrel"/>
</dbReference>
<dbReference type="Pfam" id="PF07110">
    <property type="entry name" value="EthD"/>
    <property type="match status" value="1"/>
</dbReference>
<dbReference type="Proteomes" id="UP001610335">
    <property type="component" value="Unassembled WGS sequence"/>
</dbReference>
<evidence type="ECO:0000313" key="3">
    <source>
        <dbReference type="EMBL" id="KAL2819652.1"/>
    </source>
</evidence>